<protein>
    <submittedName>
        <fullName evidence="3">DUF3592 domain-containing protein</fullName>
    </submittedName>
</protein>
<feature type="transmembrane region" description="Helical" evidence="1">
    <location>
        <begin position="121"/>
        <end position="145"/>
    </location>
</feature>
<feature type="domain" description="DUF3592" evidence="2">
    <location>
        <begin position="49"/>
        <end position="108"/>
    </location>
</feature>
<keyword evidence="1" id="KW-0472">Membrane</keyword>
<gene>
    <name evidence="3" type="ORF">C5746_26635</name>
</gene>
<dbReference type="KEGG" id="sata:C5746_26635"/>
<keyword evidence="1" id="KW-1133">Transmembrane helix</keyword>
<dbReference type="GeneID" id="95521978"/>
<dbReference type="AlphaFoldDB" id="A0A2Z5JI40"/>
<dbReference type="EMBL" id="CP027306">
    <property type="protein sequence ID" value="AXE79912.1"/>
    <property type="molecule type" value="Genomic_DNA"/>
</dbReference>
<keyword evidence="1" id="KW-0812">Transmembrane</keyword>
<accession>A0A2Z5JI40</accession>
<evidence type="ECO:0000259" key="2">
    <source>
        <dbReference type="Pfam" id="PF12158"/>
    </source>
</evidence>
<dbReference type="InterPro" id="IPR021994">
    <property type="entry name" value="DUF3592"/>
</dbReference>
<proteinExistence type="predicted"/>
<dbReference type="Pfam" id="PF12158">
    <property type="entry name" value="DUF3592"/>
    <property type="match status" value="1"/>
</dbReference>
<dbReference type="Proteomes" id="UP000252698">
    <property type="component" value="Chromosome"/>
</dbReference>
<reference evidence="3 4" key="1">
    <citation type="journal article" date="2018" name="Front. Microbiol.">
        <title>Genome Sequencing of Streptomyces atratus SCSIOZH16 and Activation Production of Nocardamine via Metabolic Engineering.</title>
        <authorList>
            <person name="Li Y."/>
            <person name="Zhang C."/>
            <person name="Liu C."/>
            <person name="Ju J."/>
            <person name="Ma J."/>
        </authorList>
    </citation>
    <scope>NUCLEOTIDE SEQUENCE [LARGE SCALE GENOMIC DNA]</scope>
    <source>
        <strain evidence="3 4">SCSIO_ZH16</strain>
    </source>
</reference>
<name>A0A2Z5JI40_STRAR</name>
<evidence type="ECO:0000313" key="4">
    <source>
        <dbReference type="Proteomes" id="UP000252698"/>
    </source>
</evidence>
<evidence type="ECO:0000313" key="3">
    <source>
        <dbReference type="EMBL" id="AXE79912.1"/>
    </source>
</evidence>
<sequence length="149" mass="15934">MQILPGGTATFVLLSGLFLGAFAVRSALRLHRVLRLVRHGEHAEGRCADRRTVDRGPGMDRSYVTEYVFAFRTRDGRDIEFTDHAPGPFGFAVGAPVRVSYDPAAPSKHATVAGPGAWGPVVMPAVFAVVLGVFAVGLLVGFAAMRGWL</sequence>
<evidence type="ECO:0000256" key="1">
    <source>
        <dbReference type="SAM" id="Phobius"/>
    </source>
</evidence>
<organism evidence="3 4">
    <name type="scientific">Streptomyces atratus</name>
    <dbReference type="NCBI Taxonomy" id="1893"/>
    <lineage>
        <taxon>Bacteria</taxon>
        <taxon>Bacillati</taxon>
        <taxon>Actinomycetota</taxon>
        <taxon>Actinomycetes</taxon>
        <taxon>Kitasatosporales</taxon>
        <taxon>Streptomycetaceae</taxon>
        <taxon>Streptomyces</taxon>
    </lineage>
</organism>
<dbReference type="RefSeq" id="WP_114246391.1">
    <property type="nucleotide sequence ID" value="NZ_CP027306.1"/>
</dbReference>